<keyword evidence="2" id="KW-0560">Oxidoreductase</keyword>
<proteinExistence type="inferred from homology"/>
<dbReference type="InterPro" id="IPR015955">
    <property type="entry name" value="Lactate_DH/Glyco_Ohase_4_C"/>
</dbReference>
<dbReference type="PRINTS" id="PR00086">
    <property type="entry name" value="LLDHDRGNASE"/>
</dbReference>
<comment type="similarity">
    <text evidence="1">Belongs to the LDH/MDH superfamily. LDH family.</text>
</comment>
<dbReference type="SUPFAM" id="SSF56327">
    <property type="entry name" value="LDH C-terminal domain-like"/>
    <property type="match status" value="1"/>
</dbReference>
<dbReference type="InterPro" id="IPR022383">
    <property type="entry name" value="Lactate/malate_DH_C"/>
</dbReference>
<dbReference type="InterPro" id="IPR001236">
    <property type="entry name" value="Lactate/malate_DH_N"/>
</dbReference>
<name>A0ABN1W5C0_9PSEU</name>
<dbReference type="EMBL" id="BAAALN010000005">
    <property type="protein sequence ID" value="GAA1235962.1"/>
    <property type="molecule type" value="Genomic_DNA"/>
</dbReference>
<dbReference type="SUPFAM" id="SSF51735">
    <property type="entry name" value="NAD(P)-binding Rossmann-fold domains"/>
    <property type="match status" value="1"/>
</dbReference>
<dbReference type="Gene3D" id="3.90.110.10">
    <property type="entry name" value="Lactate dehydrogenase/glycoside hydrolase, family 4, C-terminal"/>
    <property type="match status" value="1"/>
</dbReference>
<protein>
    <recommendedName>
        <fullName evidence="9">Malate dehydrogenase</fullName>
    </recommendedName>
</protein>
<dbReference type="NCBIfam" id="NF004863">
    <property type="entry name" value="PRK06223.1"/>
    <property type="match status" value="1"/>
</dbReference>
<keyword evidence="3" id="KW-0520">NAD</keyword>
<gene>
    <name evidence="7" type="ORF">GCM10009676_20050</name>
</gene>
<dbReference type="PANTHER" id="PTHR43128">
    <property type="entry name" value="L-2-HYDROXYCARBOXYLATE DEHYDROGENASE (NAD(P)(+))"/>
    <property type="match status" value="1"/>
</dbReference>
<evidence type="ECO:0000259" key="6">
    <source>
        <dbReference type="Pfam" id="PF02866"/>
    </source>
</evidence>
<dbReference type="Pfam" id="PF02866">
    <property type="entry name" value="Ldh_1_C"/>
    <property type="match status" value="1"/>
</dbReference>
<accession>A0ABN1W5C0</accession>
<evidence type="ECO:0000256" key="3">
    <source>
        <dbReference type="ARBA" id="ARBA00023027"/>
    </source>
</evidence>
<dbReference type="RefSeq" id="WP_253863279.1">
    <property type="nucleotide sequence ID" value="NZ_BAAALN010000005.1"/>
</dbReference>
<evidence type="ECO:0000313" key="7">
    <source>
        <dbReference type="EMBL" id="GAA1235962.1"/>
    </source>
</evidence>
<reference evidence="7 8" key="1">
    <citation type="journal article" date="2019" name="Int. J. Syst. Evol. Microbiol.">
        <title>The Global Catalogue of Microorganisms (GCM) 10K type strain sequencing project: providing services to taxonomists for standard genome sequencing and annotation.</title>
        <authorList>
            <consortium name="The Broad Institute Genomics Platform"/>
            <consortium name="The Broad Institute Genome Sequencing Center for Infectious Disease"/>
            <person name="Wu L."/>
            <person name="Ma J."/>
        </authorList>
    </citation>
    <scope>NUCLEOTIDE SEQUENCE [LARGE SCALE GENOMIC DNA]</scope>
    <source>
        <strain evidence="7 8">JCM 13023</strain>
    </source>
</reference>
<dbReference type="Gene3D" id="3.40.50.720">
    <property type="entry name" value="NAD(P)-binding Rossmann-like Domain"/>
    <property type="match status" value="1"/>
</dbReference>
<comment type="caution">
    <text evidence="7">The sequence shown here is derived from an EMBL/GenBank/DDBJ whole genome shotgun (WGS) entry which is preliminary data.</text>
</comment>
<feature type="region of interest" description="Disordered" evidence="4">
    <location>
        <begin position="50"/>
        <end position="111"/>
    </location>
</feature>
<feature type="domain" description="Lactate/malate dehydrogenase N-terminal" evidence="5">
    <location>
        <begin position="116"/>
        <end position="255"/>
    </location>
</feature>
<feature type="compositionally biased region" description="Low complexity" evidence="4">
    <location>
        <begin position="50"/>
        <end position="62"/>
    </location>
</feature>
<evidence type="ECO:0008006" key="9">
    <source>
        <dbReference type="Google" id="ProtNLM"/>
    </source>
</evidence>
<evidence type="ECO:0000256" key="1">
    <source>
        <dbReference type="ARBA" id="ARBA00006054"/>
    </source>
</evidence>
<dbReference type="Pfam" id="PF00056">
    <property type="entry name" value="Ldh_1_N"/>
    <property type="match status" value="1"/>
</dbReference>
<evidence type="ECO:0000256" key="2">
    <source>
        <dbReference type="ARBA" id="ARBA00023002"/>
    </source>
</evidence>
<feature type="domain" description="Lactate/malate dehydrogenase C-terminal" evidence="6">
    <location>
        <begin position="260"/>
        <end position="413"/>
    </location>
</feature>
<evidence type="ECO:0000259" key="5">
    <source>
        <dbReference type="Pfam" id="PF00056"/>
    </source>
</evidence>
<evidence type="ECO:0000313" key="8">
    <source>
        <dbReference type="Proteomes" id="UP001500653"/>
    </source>
</evidence>
<evidence type="ECO:0000256" key="4">
    <source>
        <dbReference type="SAM" id="MobiDB-lite"/>
    </source>
</evidence>
<dbReference type="Proteomes" id="UP001500653">
    <property type="component" value="Unassembled WGS sequence"/>
</dbReference>
<dbReference type="PANTHER" id="PTHR43128:SF16">
    <property type="entry name" value="L-LACTATE DEHYDROGENASE"/>
    <property type="match status" value="1"/>
</dbReference>
<dbReference type="InterPro" id="IPR036291">
    <property type="entry name" value="NAD(P)-bd_dom_sf"/>
</dbReference>
<organism evidence="7 8">
    <name type="scientific">Prauserella halophila</name>
    <dbReference type="NCBI Taxonomy" id="185641"/>
    <lineage>
        <taxon>Bacteria</taxon>
        <taxon>Bacillati</taxon>
        <taxon>Actinomycetota</taxon>
        <taxon>Actinomycetes</taxon>
        <taxon>Pseudonocardiales</taxon>
        <taxon>Pseudonocardiaceae</taxon>
        <taxon>Prauserella</taxon>
    </lineage>
</organism>
<keyword evidence="8" id="KW-1185">Reference proteome</keyword>
<sequence>MRVHGAAEIDRAIEEAGAASPTLQVASEDLVTPLARDKAADHGVQIITEAAAAPAAPTQPIARGGTPPRAVPPGNSAASEPMRPPSPALYRRGAPLHPDVRPAAGPAASRPDTPARVVVIGAGHVGMITAQRVAEADVVDEVVLVDVADGLAAGVALDLTHTSGLLGFGTRVRGVSSLEEAGPADYVVITAGKPRQPGMSRADLVSTNAAIVGDLASRAARTAPDCVLVVVTNPLDEMTYHAWRSSGLPSERVVGMAGMLDAARFQALIGLTGAAQPRRVEGVALGSHGDEMVVPLSQATAGGRPVTESLDQDTLTGIVDRTRTSGGEVVGLLKSGSAFMAPGTAAAHMVLAMIRDSGAVLPVTARVRGHYGIADGYVGVPVRLGRHGVRDIVELALAEEERAALCDAAERINERVQVLDTLPTRATGAMVS</sequence>
<dbReference type="InterPro" id="IPR001557">
    <property type="entry name" value="L-lactate/malate_DH"/>
</dbReference>